<dbReference type="InterPro" id="IPR045266">
    <property type="entry name" value="DOH_DOMON"/>
</dbReference>
<dbReference type="InterPro" id="IPR000945">
    <property type="entry name" value="DBH-like"/>
</dbReference>
<dbReference type="Pfam" id="PF03351">
    <property type="entry name" value="DOMON"/>
    <property type="match status" value="3"/>
</dbReference>
<proteinExistence type="predicted"/>
<evidence type="ECO:0000259" key="1">
    <source>
        <dbReference type="PROSITE" id="PS50836"/>
    </source>
</evidence>
<dbReference type="SUPFAM" id="SSF49344">
    <property type="entry name" value="CBD9-like"/>
    <property type="match status" value="2"/>
</dbReference>
<dbReference type="PANTHER" id="PTHR10157:SF23">
    <property type="entry name" value="MOXD1 HOMOLOG 1"/>
    <property type="match status" value="1"/>
</dbReference>
<reference evidence="2" key="1">
    <citation type="journal article" date="2020" name="J. Eukaryot. Microbiol.">
        <title>De novo Sequencing, Assembly and Annotation of the Transcriptome for the Free-Living Testate Amoeba Arcella intermedia.</title>
        <authorList>
            <person name="Ribeiro G.M."/>
            <person name="Porfirio-Sousa A.L."/>
            <person name="Maurer-Alcala X.X."/>
            <person name="Katz L.A."/>
            <person name="Lahr D.J.G."/>
        </authorList>
    </citation>
    <scope>NUCLEOTIDE SEQUENCE</scope>
</reference>
<dbReference type="GO" id="GO:0004500">
    <property type="term" value="F:dopamine beta-monooxygenase activity"/>
    <property type="evidence" value="ECO:0007669"/>
    <property type="project" value="InterPro"/>
</dbReference>
<sequence>MITIRMEVRTSGWIGVGWSPEDGKMMNADMVILSGSSLRVKDYLSIGTTTPLVDTISNIEDVDSGRDDDMTWMVFSRKLETNDDDDKPITAGPMTLIWAYGNSVSLNYHGKSRGAKTVTLIQDQPKAPSFDRGSPKVWDSSFNFPSGKLSWKVAADLITFRLESSAEGWVGIGFSPEDKKMMNADMIIISGQGSHLGVADYWSVDTSKPSLDSYQDVQTISVGRDGQGVWGEFSRKLDTGDDEDKVIGSGPMDVIWAYGHSYDIEYHGPHRGLVTLDLMTTEDETGPREETVPTDWDGSQEFEGGSFSWKSTWDSIIFKVQAETTGWVGIGWSPEDGKMLNADMTIMAGENLVVKDYFSTGTVLPRPDTQQDIDVLSVSDENGVKEMIFSKPLNTKDDQDKEIEIAKYVTVIWAYGETPDIEYHKSNRGAVKVLLIPEANIKNPDDALYTKLEDGAFMRDNKIFERILGKYYPQNTDGYAQVGTFYYKNGGTFIKVDEEYLPATKEGFLIKDNFFWKYGKPYAHAGNMYFEVNPDGFYSYQGYEWKDGVRYHFYEGSYLPVNEDGFGFIDGYYWDGKNKFGFKDGEYLLADPNGFYFYAGYWWREDLRYLMKHGRYYRT</sequence>
<organism evidence="2">
    <name type="scientific">Arcella intermedia</name>
    <dbReference type="NCBI Taxonomy" id="1963864"/>
    <lineage>
        <taxon>Eukaryota</taxon>
        <taxon>Amoebozoa</taxon>
        <taxon>Tubulinea</taxon>
        <taxon>Elardia</taxon>
        <taxon>Arcellinida</taxon>
        <taxon>Sphaerothecina</taxon>
        <taxon>Arcellidae</taxon>
        <taxon>Arcella</taxon>
    </lineage>
</organism>
<feature type="domain" description="DOMON" evidence="1">
    <location>
        <begin position="145"/>
        <end position="259"/>
    </location>
</feature>
<feature type="domain" description="DOMON" evidence="1">
    <location>
        <begin position="303"/>
        <end position="416"/>
    </location>
</feature>
<dbReference type="AlphaFoldDB" id="A0A6B2L045"/>
<evidence type="ECO:0000313" key="2">
    <source>
        <dbReference type="EMBL" id="NDV30228.1"/>
    </source>
</evidence>
<name>A0A6B2L045_9EUKA</name>
<dbReference type="PROSITE" id="PS50836">
    <property type="entry name" value="DOMON"/>
    <property type="match status" value="3"/>
</dbReference>
<dbReference type="PANTHER" id="PTHR10157">
    <property type="entry name" value="DOPAMINE BETA HYDROXYLASE RELATED"/>
    <property type="match status" value="1"/>
</dbReference>
<dbReference type="SMART" id="SM00664">
    <property type="entry name" value="DoH"/>
    <property type="match status" value="3"/>
</dbReference>
<dbReference type="InterPro" id="IPR005018">
    <property type="entry name" value="DOMON_domain"/>
</dbReference>
<dbReference type="CDD" id="cd09631">
    <property type="entry name" value="DOMON_DOH"/>
    <property type="match status" value="3"/>
</dbReference>
<dbReference type="Gene3D" id="2.60.40.1210">
    <property type="entry name" value="Cellobiose dehydrogenase, cytochrome domain"/>
    <property type="match status" value="1"/>
</dbReference>
<feature type="domain" description="DOMON" evidence="1">
    <location>
        <begin position="1"/>
        <end position="101"/>
    </location>
</feature>
<accession>A0A6B2L045</accession>
<dbReference type="EMBL" id="GIBP01001259">
    <property type="protein sequence ID" value="NDV30228.1"/>
    <property type="molecule type" value="Transcribed_RNA"/>
</dbReference>
<protein>
    <recommendedName>
        <fullName evidence="1">DOMON domain-containing protein</fullName>
    </recommendedName>
</protein>